<dbReference type="OrthoDB" id="257964at2"/>
<dbReference type="InterPro" id="IPR017647">
    <property type="entry name" value="Dnd_assoc_3"/>
</dbReference>
<evidence type="ECO:0000313" key="2">
    <source>
        <dbReference type="Proteomes" id="UP000070299"/>
    </source>
</evidence>
<reference evidence="2" key="1">
    <citation type="submission" date="2016-02" db="EMBL/GenBank/DDBJ databases">
        <authorList>
            <person name="Schultz-Johansen M."/>
            <person name="Glaring M.A."/>
            <person name="Bech P.K."/>
            <person name="Stougaard P."/>
        </authorList>
    </citation>
    <scope>NUCLEOTIDE SEQUENCE [LARGE SCALE GENOMIC DNA]</scope>
    <source>
        <strain evidence="2">S66</strain>
    </source>
</reference>
<dbReference type="EMBL" id="LSNE01000003">
    <property type="protein sequence ID" value="KXI29576.1"/>
    <property type="molecule type" value="Genomic_DNA"/>
</dbReference>
<dbReference type="Proteomes" id="UP000070299">
    <property type="component" value="Unassembled WGS sequence"/>
</dbReference>
<proteinExistence type="predicted"/>
<evidence type="ECO:0008006" key="3">
    <source>
        <dbReference type="Google" id="ProtNLM"/>
    </source>
</evidence>
<evidence type="ECO:0000313" key="1">
    <source>
        <dbReference type="EMBL" id="KXI29576.1"/>
    </source>
</evidence>
<dbReference type="NCBIfam" id="TIGR03238">
    <property type="entry name" value="dnd_assoc_3"/>
    <property type="match status" value="1"/>
</dbReference>
<protein>
    <recommendedName>
        <fullName evidence="3">DNA phosphorothioation-dependent restriction protein DptF</fullName>
    </recommendedName>
</protein>
<accession>A0A136A2W5</accession>
<organism evidence="1 2">
    <name type="scientific">Paraglaciecola hydrolytica</name>
    <dbReference type="NCBI Taxonomy" id="1799789"/>
    <lineage>
        <taxon>Bacteria</taxon>
        <taxon>Pseudomonadati</taxon>
        <taxon>Pseudomonadota</taxon>
        <taxon>Gammaproteobacteria</taxon>
        <taxon>Alteromonadales</taxon>
        <taxon>Alteromonadaceae</taxon>
        <taxon>Paraglaciecola</taxon>
    </lineage>
</organism>
<dbReference type="AlphaFoldDB" id="A0A136A2W5"/>
<keyword evidence="2" id="KW-1185">Reference proteome</keyword>
<comment type="caution">
    <text evidence="1">The sequence shown here is derived from an EMBL/GenBank/DDBJ whole genome shotgun (WGS) entry which is preliminary data.</text>
</comment>
<dbReference type="RefSeq" id="WP_068372287.1">
    <property type="nucleotide sequence ID" value="NZ_LSNE01000003.1"/>
</dbReference>
<dbReference type="STRING" id="1799789.AX660_05850"/>
<gene>
    <name evidence="1" type="ORF">AX660_05850</name>
</gene>
<sequence>MDLRQALSVLSKSSPYAVSTERSISKSLDLDKFKNYLYIETDIEKDFRNLIDKLSAQKIIFLCGSSGDGKSEIMTRFSQNDQYAHIDFHLDATHSFDPKLDAIATLNKIFSLYKASNRPLVVGINLGMMANYAKEGSNEHDEIKAAMQRHINKGGDSNNINFLSFEEHKYAKFCFKNGKPYSDFASRFIKKLTSQYSDGRSNPFWDLMSENRISGQDSQTVTNFNLLAIESVQYSIIELLMKARLAKDQFLTARALLDFIYSILVGKGFLFDNLFLGKNNELSDRIESFDPALLRTENVDNFVLTMKLNLDEPRLNAFNNDLKTIGISELTEPASYIRLFFILRFAEFGNNYHADFSDEFNNKLIADYADVLVAHQDYTNEQDENEKNIINNFYKNTLFSALWRYINRSAPQLKNKQFLIAKENNILFATDLKLFVDWPLIAKYDSQDLMAFKAFIKVNQKPIEPALPVNINLLELLQRLNLGYRPNKYDKSCVLLLDELVEQIKLEMAKSDTLIIVDEYEIYEAERDDNMIEMTEQ</sequence>
<name>A0A136A2W5_9ALTE</name>